<dbReference type="Proteomes" id="UP001432027">
    <property type="component" value="Unassembled WGS sequence"/>
</dbReference>
<protein>
    <submittedName>
        <fullName evidence="2">Uncharacterized protein</fullName>
    </submittedName>
</protein>
<name>A0AAV5S7P7_9BILA</name>
<dbReference type="EMBL" id="BTSX01000001">
    <property type="protein sequence ID" value="GMS78394.1"/>
    <property type="molecule type" value="Genomic_DNA"/>
</dbReference>
<evidence type="ECO:0000313" key="2">
    <source>
        <dbReference type="EMBL" id="GMS78394.1"/>
    </source>
</evidence>
<proteinExistence type="predicted"/>
<organism evidence="2 3">
    <name type="scientific">Pristionchus entomophagus</name>
    <dbReference type="NCBI Taxonomy" id="358040"/>
    <lineage>
        <taxon>Eukaryota</taxon>
        <taxon>Metazoa</taxon>
        <taxon>Ecdysozoa</taxon>
        <taxon>Nematoda</taxon>
        <taxon>Chromadorea</taxon>
        <taxon>Rhabditida</taxon>
        <taxon>Rhabditina</taxon>
        <taxon>Diplogasteromorpha</taxon>
        <taxon>Diplogasteroidea</taxon>
        <taxon>Neodiplogasteridae</taxon>
        <taxon>Pristionchus</taxon>
    </lineage>
</organism>
<feature type="non-terminal residue" evidence="2">
    <location>
        <position position="1"/>
    </location>
</feature>
<accession>A0AAV5S7P7</accession>
<gene>
    <name evidence="2" type="ORF">PENTCL1PPCAC_569</name>
</gene>
<evidence type="ECO:0000313" key="3">
    <source>
        <dbReference type="Proteomes" id="UP001432027"/>
    </source>
</evidence>
<evidence type="ECO:0000256" key="1">
    <source>
        <dbReference type="SAM" id="MobiDB-lite"/>
    </source>
</evidence>
<keyword evidence="3" id="KW-1185">Reference proteome</keyword>
<feature type="region of interest" description="Disordered" evidence="1">
    <location>
        <begin position="28"/>
        <end position="61"/>
    </location>
</feature>
<dbReference type="AlphaFoldDB" id="A0AAV5S7P7"/>
<reference evidence="2" key="1">
    <citation type="submission" date="2023-10" db="EMBL/GenBank/DDBJ databases">
        <title>Genome assembly of Pristionchus species.</title>
        <authorList>
            <person name="Yoshida K."/>
            <person name="Sommer R.J."/>
        </authorList>
    </citation>
    <scope>NUCLEOTIDE SEQUENCE</scope>
    <source>
        <strain evidence="2">RS0144</strain>
    </source>
</reference>
<sequence>FRSMGNSDSIYALQKETGNLREQIAQLEEARAAREKSREEDDARKETARKEEESRKDAEQKAATEMLRRNHLKETEQAKANVKEARQEMIEAANTYSSDLKKIMDARLEDMDIRNRDKIEAAAKLEQTKHEMNEKIMKTMKDNDCKIEKIIQSHNVTMIASMAFIQNVPRSIAADKESEILTPMMNDARQIIAELRTAYNKLLEMVTEGASEIDMKDEAKTMSMHCEKARSLRTQLFKQLSACEHIDFHLKETAGVGLDEFLKSSNGLSKNLIMLRNMKDSIKFNHISELEKFIDEMEEQFQEVMSVQGPTTSDKAMQALTDLYKGGQVAIAPVAIAQLGSETIASTAQNEQNEKVC</sequence>
<comment type="caution">
    <text evidence="2">The sequence shown here is derived from an EMBL/GenBank/DDBJ whole genome shotgun (WGS) entry which is preliminary data.</text>
</comment>